<organism evidence="1 2">
    <name type="scientific">Thiomonas delicata</name>
    <name type="common">Thiomonas cuprina</name>
    <dbReference type="NCBI Taxonomy" id="364030"/>
    <lineage>
        <taxon>Bacteria</taxon>
        <taxon>Pseudomonadati</taxon>
        <taxon>Pseudomonadota</taxon>
        <taxon>Betaproteobacteria</taxon>
        <taxon>Burkholderiales</taxon>
        <taxon>Thiomonas</taxon>
    </lineage>
</organism>
<evidence type="ECO:0000313" key="1">
    <source>
        <dbReference type="EMBL" id="SBP89610.1"/>
    </source>
</evidence>
<gene>
    <name evidence="1" type="ORF">THIARS_80134</name>
</gene>
<protein>
    <submittedName>
        <fullName evidence="1">Uncharacterized protein</fullName>
    </submittedName>
</protein>
<dbReference type="Proteomes" id="UP000214566">
    <property type="component" value="Unassembled WGS sequence"/>
</dbReference>
<reference evidence="1 2" key="1">
    <citation type="submission" date="2016-06" db="EMBL/GenBank/DDBJ databases">
        <authorList>
            <person name="Kjaerup R.B."/>
            <person name="Dalgaard T.S."/>
            <person name="Juul-Madsen H.R."/>
        </authorList>
    </citation>
    <scope>NUCLEOTIDE SEQUENCE [LARGE SCALE GENOMIC DNA]</scope>
    <source>
        <strain evidence="1 2">DSM 16361</strain>
    </source>
</reference>
<accession>A0A238D8V6</accession>
<sequence>MKHRPSPWEFALAQGPGRRAELSGRHFLSYVLASDLPRTKSVLAPDAAVVARGDGIRQRPHRRRMDMGARAGPLACGLRLMLGKARNLTPLIDDEART</sequence>
<proteinExistence type="predicted"/>
<keyword evidence="2" id="KW-1185">Reference proteome</keyword>
<dbReference type="EMBL" id="FLMQ01000057">
    <property type="protein sequence ID" value="SBP89610.1"/>
    <property type="molecule type" value="Genomic_DNA"/>
</dbReference>
<dbReference type="AlphaFoldDB" id="A0A238D8V6"/>
<name>A0A238D8V6_THIDL</name>
<evidence type="ECO:0000313" key="2">
    <source>
        <dbReference type="Proteomes" id="UP000214566"/>
    </source>
</evidence>